<dbReference type="PATRIC" id="fig|345309.4.peg.1204"/>
<sequence>MGMRAALERAASPHVLTIEDISGVSVETARVMFSRPGIHVHAYCYGAVDALVLDLLGIVEATPVYASHLLVPQEYAGLLAR</sequence>
<evidence type="ECO:0000313" key="1">
    <source>
        <dbReference type="EMBL" id="KJV34637.1"/>
    </source>
</evidence>
<dbReference type="EMBL" id="JZRB01000019">
    <property type="protein sequence ID" value="KJV34637.1"/>
    <property type="molecule type" value="Genomic_DNA"/>
</dbReference>
<proteinExistence type="predicted"/>
<accession>A0A0F3KUM1</accession>
<reference evidence="1 2" key="1">
    <citation type="submission" date="2015-03" db="EMBL/GenBank/DDBJ databases">
        <title>Draft genome sequence of Luteibacter yeojuensis strain SU11.</title>
        <authorList>
            <person name="Sulaiman J."/>
            <person name="Priya K."/>
            <person name="Chan K.-G."/>
        </authorList>
    </citation>
    <scope>NUCLEOTIDE SEQUENCE [LARGE SCALE GENOMIC DNA]</scope>
    <source>
        <strain evidence="1 2">SU11</strain>
    </source>
</reference>
<evidence type="ECO:0000313" key="2">
    <source>
        <dbReference type="Proteomes" id="UP000033651"/>
    </source>
</evidence>
<dbReference type="Proteomes" id="UP000033651">
    <property type="component" value="Unassembled WGS sequence"/>
</dbReference>
<comment type="caution">
    <text evidence="1">The sequence shown here is derived from an EMBL/GenBank/DDBJ whole genome shotgun (WGS) entry which is preliminary data.</text>
</comment>
<gene>
    <name evidence="1" type="ORF">VI08_09820</name>
</gene>
<protein>
    <submittedName>
        <fullName evidence="1">Uncharacterized protein</fullName>
    </submittedName>
</protein>
<dbReference type="AlphaFoldDB" id="A0A0F3KUM1"/>
<keyword evidence="2" id="KW-1185">Reference proteome</keyword>
<organism evidence="1 2">
    <name type="scientific">Luteibacter yeojuensis</name>
    <dbReference type="NCBI Taxonomy" id="345309"/>
    <lineage>
        <taxon>Bacteria</taxon>
        <taxon>Pseudomonadati</taxon>
        <taxon>Pseudomonadota</taxon>
        <taxon>Gammaproteobacteria</taxon>
        <taxon>Lysobacterales</taxon>
        <taxon>Rhodanobacteraceae</taxon>
        <taxon>Luteibacter</taxon>
    </lineage>
</organism>
<name>A0A0F3KUM1_9GAMM</name>